<dbReference type="Proteomes" id="UP000053586">
    <property type="component" value="Unassembled WGS sequence"/>
</dbReference>
<dbReference type="OrthoDB" id="5600613at2"/>
<protein>
    <recommendedName>
        <fullName evidence="3">Na(+)-translocating NADH-quinone reductase subunit B</fullName>
    </recommendedName>
</protein>
<dbReference type="InterPro" id="IPR045508">
    <property type="entry name" value="DUF6482"/>
</dbReference>
<proteinExistence type="predicted"/>
<evidence type="ECO:0008006" key="3">
    <source>
        <dbReference type="Google" id="ProtNLM"/>
    </source>
</evidence>
<accession>H5TBF0</accession>
<organism evidence="1 2">
    <name type="scientific">Glaciecola punicea ACAM 611</name>
    <dbReference type="NCBI Taxonomy" id="1121923"/>
    <lineage>
        <taxon>Bacteria</taxon>
        <taxon>Pseudomonadati</taxon>
        <taxon>Pseudomonadota</taxon>
        <taxon>Gammaproteobacteria</taxon>
        <taxon>Alteromonadales</taxon>
        <taxon>Alteromonadaceae</taxon>
        <taxon>Glaciecola</taxon>
    </lineage>
</organism>
<reference evidence="1 2" key="1">
    <citation type="journal article" date="2012" name="J. Bacteriol.">
        <title>Genome sequence of proteorhodopsin-containing sea ice bacterium Glaciecola punicea ACAM 611T.</title>
        <authorList>
            <person name="Qin Q.-L."/>
            <person name="Xie B.-B."/>
            <person name="Shu Y.-L."/>
            <person name="Rong J.-C."/>
            <person name="Zhao D.-L."/>
            <person name="Zhang X.-Y."/>
            <person name="Chen X.-L."/>
            <person name="Zhou B.-C."/>
            <person name="Zhanga Y.-Z."/>
        </authorList>
    </citation>
    <scope>NUCLEOTIDE SEQUENCE [LARGE SCALE GENOMIC DNA]</scope>
    <source>
        <strain evidence="1 2">ACAM 611</strain>
    </source>
</reference>
<reference evidence="1 2" key="2">
    <citation type="journal article" date="2017" name="Antonie Van Leeuwenhoek">
        <title>Rhizobium rhizosphaerae sp. nov., a novel species isolated from rice rhizosphere.</title>
        <authorList>
            <person name="Zhao J.J."/>
            <person name="Zhang J."/>
            <person name="Zhang R.J."/>
            <person name="Zhang C.W."/>
            <person name="Yin H.Q."/>
            <person name="Zhang X.X."/>
        </authorList>
    </citation>
    <scope>NUCLEOTIDE SEQUENCE [LARGE SCALE GENOMIC DNA]</scope>
    <source>
        <strain evidence="1 2">ACAM 611</strain>
    </source>
</reference>
<evidence type="ECO:0000313" key="1">
    <source>
        <dbReference type="EMBL" id="GAB55627.1"/>
    </source>
</evidence>
<dbReference type="Pfam" id="PF20090">
    <property type="entry name" value="DUF6482"/>
    <property type="match status" value="1"/>
</dbReference>
<dbReference type="EMBL" id="BAET01000014">
    <property type="protein sequence ID" value="GAB55627.1"/>
    <property type="molecule type" value="Genomic_DNA"/>
</dbReference>
<keyword evidence="2" id="KW-1185">Reference proteome</keyword>
<gene>
    <name evidence="1" type="ORF">GPUN_1507</name>
</gene>
<evidence type="ECO:0000313" key="2">
    <source>
        <dbReference type="Proteomes" id="UP000053586"/>
    </source>
</evidence>
<dbReference type="RefSeq" id="WP_006004909.1">
    <property type="nucleotide sequence ID" value="NZ_BAET01000014.1"/>
</dbReference>
<sequence>MNLYIESIEGGTFIASIGRNSGEKQLKDKYRNSRSFQSIRDIKEQLSDQEFEQVWLKQNTPYDEMCGNQDPEQKLMMELDWS</sequence>
<name>H5TBF0_9ALTE</name>
<comment type="caution">
    <text evidence="1">The sequence shown here is derived from an EMBL/GenBank/DDBJ whole genome shotgun (WGS) entry which is preliminary data.</text>
</comment>
<dbReference type="STRING" id="56804.BAE46_10115"/>
<dbReference type="AlphaFoldDB" id="H5TBF0"/>